<proteinExistence type="predicted"/>
<reference evidence="1" key="1">
    <citation type="submission" date="2022-06" db="EMBL/GenBank/DDBJ databases">
        <authorList>
            <person name="Legras J.-L."/>
            <person name="Devillers H."/>
            <person name="Grondin C."/>
        </authorList>
    </citation>
    <scope>NUCLEOTIDE SEQUENCE</scope>
    <source>
        <strain evidence="1">CLIB 1444</strain>
    </source>
</reference>
<name>A0ACA9YBJ3_9ASCO</name>
<accession>A0ACA9YBJ3</accession>
<sequence>MLSGLEILNQAIDILEGSESDDSFNWFNSDMFTSDLANGDTENSFTSFDKGCIKTSSPDLDQSFENRNFSDFSEHKEHILLKKTSFGGYGGSTSHDGGKLSEGVFRPAIFKTLSDQYSSTQPNKSTGRPISNQMKCKFLLHESLEDAINFLNKTGTVNVPSVRDMMFTDCDVGSILCDIYEVDQIYFIKSFRSGNGKTSRIEVNPNCKNCPIKLWKKKFCFPRYKSGMKLHLIKGSDGQR</sequence>
<comment type="caution">
    <text evidence="1">The sequence shown here is derived from an EMBL/GenBank/DDBJ whole genome shotgun (WGS) entry which is preliminary data.</text>
</comment>
<evidence type="ECO:0000313" key="1">
    <source>
        <dbReference type="EMBL" id="CAH6722325.1"/>
    </source>
</evidence>
<protein>
    <submittedName>
        <fullName evidence="1">Uncharacterized protein</fullName>
    </submittedName>
</protein>
<dbReference type="EMBL" id="CALSDN010000009">
    <property type="protein sequence ID" value="CAH6722325.1"/>
    <property type="molecule type" value="Genomic_DNA"/>
</dbReference>
<keyword evidence="2" id="KW-1185">Reference proteome</keyword>
<dbReference type="Proteomes" id="UP001152531">
    <property type="component" value="Unassembled WGS sequence"/>
</dbReference>
<organism evidence="1 2">
    <name type="scientific">[Candida] jaroonii</name>
    <dbReference type="NCBI Taxonomy" id="467808"/>
    <lineage>
        <taxon>Eukaryota</taxon>
        <taxon>Fungi</taxon>
        <taxon>Dikarya</taxon>
        <taxon>Ascomycota</taxon>
        <taxon>Saccharomycotina</taxon>
        <taxon>Pichiomycetes</taxon>
        <taxon>Debaryomycetaceae</taxon>
        <taxon>Yamadazyma</taxon>
    </lineage>
</organism>
<evidence type="ECO:0000313" key="2">
    <source>
        <dbReference type="Proteomes" id="UP001152531"/>
    </source>
</evidence>
<gene>
    <name evidence="1" type="ORF">CLIB1444_09S01068</name>
</gene>